<organism evidence="1">
    <name type="scientific">marine sediment metagenome</name>
    <dbReference type="NCBI Taxonomy" id="412755"/>
    <lineage>
        <taxon>unclassified sequences</taxon>
        <taxon>metagenomes</taxon>
        <taxon>ecological metagenomes</taxon>
    </lineage>
</organism>
<reference evidence="1" key="1">
    <citation type="journal article" date="2015" name="Nature">
        <title>Complex archaea that bridge the gap between prokaryotes and eukaryotes.</title>
        <authorList>
            <person name="Spang A."/>
            <person name="Saw J.H."/>
            <person name="Jorgensen S.L."/>
            <person name="Zaremba-Niedzwiedzka K."/>
            <person name="Martijn J."/>
            <person name="Lind A.E."/>
            <person name="van Eijk R."/>
            <person name="Schleper C."/>
            <person name="Guy L."/>
            <person name="Ettema T.J."/>
        </authorList>
    </citation>
    <scope>NUCLEOTIDE SEQUENCE</scope>
</reference>
<name>A0A0F9Q7V1_9ZZZZ</name>
<evidence type="ECO:0000313" key="1">
    <source>
        <dbReference type="EMBL" id="KKN09276.1"/>
    </source>
</evidence>
<protein>
    <submittedName>
        <fullName evidence="1">Uncharacterized protein</fullName>
    </submittedName>
</protein>
<dbReference type="AlphaFoldDB" id="A0A0F9Q7V1"/>
<sequence length="100" mass="11398">MKLKIKVQGEEKEVIVSGLKGKHRKNFLKMMQGIAEKTKKDNLSAVQDAIEFLDYQDDLAVEVTDLSKEEFENLDLEEANKILNAISKILFPQSEGKNLF</sequence>
<comment type="caution">
    <text evidence="1">The sequence shown here is derived from an EMBL/GenBank/DDBJ whole genome shotgun (WGS) entry which is preliminary data.</text>
</comment>
<gene>
    <name evidence="1" type="ORF">LCGC14_1048300</name>
</gene>
<dbReference type="EMBL" id="LAZR01004366">
    <property type="protein sequence ID" value="KKN09276.1"/>
    <property type="molecule type" value="Genomic_DNA"/>
</dbReference>
<proteinExistence type="predicted"/>
<accession>A0A0F9Q7V1</accession>